<dbReference type="GO" id="GO:0008705">
    <property type="term" value="F:methionine synthase activity"/>
    <property type="evidence" value="ECO:0007669"/>
    <property type="project" value="TreeGrafter"/>
</dbReference>
<dbReference type="InterPro" id="IPR006158">
    <property type="entry name" value="Cobalamin-bd"/>
</dbReference>
<keyword evidence="2" id="KW-0479">Metal-binding</keyword>
<name>X1MV47_9ZZZZ</name>
<dbReference type="GO" id="GO:0005829">
    <property type="term" value="C:cytosol"/>
    <property type="evidence" value="ECO:0007669"/>
    <property type="project" value="TreeGrafter"/>
</dbReference>
<dbReference type="PANTHER" id="PTHR45833">
    <property type="entry name" value="METHIONINE SYNTHASE"/>
    <property type="match status" value="1"/>
</dbReference>
<dbReference type="CDD" id="cd02070">
    <property type="entry name" value="corrinoid_protein_B12-BD"/>
    <property type="match status" value="1"/>
</dbReference>
<feature type="domain" description="B12-binding" evidence="4">
    <location>
        <begin position="88"/>
        <end position="212"/>
    </location>
</feature>
<organism evidence="6">
    <name type="scientific">marine sediment metagenome</name>
    <dbReference type="NCBI Taxonomy" id="412755"/>
    <lineage>
        <taxon>unclassified sequences</taxon>
        <taxon>metagenomes</taxon>
        <taxon>ecological metagenomes</taxon>
    </lineage>
</organism>
<protein>
    <recommendedName>
        <fullName evidence="7">B12-binding domain-containing protein</fullName>
    </recommendedName>
</protein>
<evidence type="ECO:0000313" key="6">
    <source>
        <dbReference type="EMBL" id="GAI10254.1"/>
    </source>
</evidence>
<dbReference type="AlphaFoldDB" id="X1MV47"/>
<sequence>MADYNAIADAILNDDEEKVAELVEAALKERTDPHEIINEGLLKGMNVVGDLFKRDELFVPEVLVAAKAMKRGMAAVETMLKGEKPQAVGRVVMGTVAGDIHDIGKKLVSTMLDSSGFEVIDLGVGVADEEFVQKVRELKPDILGMSALLTTTCVHMKSTIEALQKAGLRDSVKVMVGGSPVTPEYAEDIGADGTAADVVRAVELAKKLVKAA</sequence>
<reference evidence="6" key="1">
    <citation type="journal article" date="2014" name="Front. Microbiol.">
        <title>High frequency of phylogenetically diverse reductive dehalogenase-homologous genes in deep subseafloor sedimentary metagenomes.</title>
        <authorList>
            <person name="Kawai M."/>
            <person name="Futagami T."/>
            <person name="Toyoda A."/>
            <person name="Takaki Y."/>
            <person name="Nishi S."/>
            <person name="Hori S."/>
            <person name="Arai W."/>
            <person name="Tsubouchi T."/>
            <person name="Morono Y."/>
            <person name="Uchiyama I."/>
            <person name="Ito T."/>
            <person name="Fujiyama A."/>
            <person name="Inagaki F."/>
            <person name="Takami H."/>
        </authorList>
    </citation>
    <scope>NUCLEOTIDE SEQUENCE</scope>
    <source>
        <strain evidence="6">Expedition CK06-06</strain>
    </source>
</reference>
<dbReference type="SUPFAM" id="SSF47644">
    <property type="entry name" value="Methionine synthase domain"/>
    <property type="match status" value="1"/>
</dbReference>
<proteinExistence type="inferred from homology"/>
<evidence type="ECO:0000256" key="3">
    <source>
        <dbReference type="ARBA" id="ARBA00023285"/>
    </source>
</evidence>
<evidence type="ECO:0008006" key="7">
    <source>
        <dbReference type="Google" id="ProtNLM"/>
    </source>
</evidence>
<feature type="domain" description="B12-binding N-terminal" evidence="5">
    <location>
        <begin position="1"/>
        <end position="88"/>
    </location>
</feature>
<dbReference type="GO" id="GO:0046653">
    <property type="term" value="P:tetrahydrofolate metabolic process"/>
    <property type="evidence" value="ECO:0007669"/>
    <property type="project" value="TreeGrafter"/>
</dbReference>
<gene>
    <name evidence="6" type="ORF">S06H3_12803</name>
</gene>
<comment type="caution">
    <text evidence="6">The sequence shown here is derived from an EMBL/GenBank/DDBJ whole genome shotgun (WGS) entry which is preliminary data.</text>
</comment>
<accession>X1MV47</accession>
<dbReference type="GO" id="GO:0046872">
    <property type="term" value="F:metal ion binding"/>
    <property type="evidence" value="ECO:0007669"/>
    <property type="project" value="UniProtKB-KW"/>
</dbReference>
<dbReference type="Pfam" id="PF02310">
    <property type="entry name" value="B12-binding"/>
    <property type="match status" value="1"/>
</dbReference>
<dbReference type="PROSITE" id="PS51337">
    <property type="entry name" value="B12_BINDING_NTER"/>
    <property type="match status" value="1"/>
</dbReference>
<evidence type="ECO:0000256" key="2">
    <source>
        <dbReference type="ARBA" id="ARBA00022723"/>
    </source>
</evidence>
<dbReference type="EMBL" id="BARV01006251">
    <property type="protein sequence ID" value="GAI10254.1"/>
    <property type="molecule type" value="Genomic_DNA"/>
</dbReference>
<dbReference type="Pfam" id="PF02607">
    <property type="entry name" value="B12-binding_2"/>
    <property type="match status" value="1"/>
</dbReference>
<dbReference type="SMART" id="SM01018">
    <property type="entry name" value="B12-binding_2"/>
    <property type="match status" value="1"/>
</dbReference>
<evidence type="ECO:0000259" key="5">
    <source>
        <dbReference type="PROSITE" id="PS51337"/>
    </source>
</evidence>
<dbReference type="Gene3D" id="1.10.1240.10">
    <property type="entry name" value="Methionine synthase domain"/>
    <property type="match status" value="1"/>
</dbReference>
<dbReference type="InterPro" id="IPR036724">
    <property type="entry name" value="Cobalamin-bd_sf"/>
</dbReference>
<dbReference type="PANTHER" id="PTHR45833:SF1">
    <property type="entry name" value="METHIONINE SYNTHASE"/>
    <property type="match status" value="1"/>
</dbReference>
<comment type="similarity">
    <text evidence="1">Belongs to the methylamine corrinoid protein family.</text>
</comment>
<evidence type="ECO:0000256" key="1">
    <source>
        <dbReference type="ARBA" id="ARBA00010854"/>
    </source>
</evidence>
<keyword evidence="3" id="KW-0170">Cobalt</keyword>
<evidence type="ECO:0000259" key="4">
    <source>
        <dbReference type="PROSITE" id="PS51332"/>
    </source>
</evidence>
<dbReference type="Gene3D" id="3.40.50.280">
    <property type="entry name" value="Cobalamin-binding domain"/>
    <property type="match status" value="1"/>
</dbReference>
<dbReference type="SUPFAM" id="SSF52242">
    <property type="entry name" value="Cobalamin (vitamin B12)-binding domain"/>
    <property type="match status" value="1"/>
</dbReference>
<dbReference type="FunFam" id="3.40.50.280:FF:000003">
    <property type="entry name" value="Dimethylamine methyltransferase corrinoid protein"/>
    <property type="match status" value="1"/>
</dbReference>
<dbReference type="GO" id="GO:0031419">
    <property type="term" value="F:cobalamin binding"/>
    <property type="evidence" value="ECO:0007669"/>
    <property type="project" value="InterPro"/>
</dbReference>
<dbReference type="GO" id="GO:0050667">
    <property type="term" value="P:homocysteine metabolic process"/>
    <property type="evidence" value="ECO:0007669"/>
    <property type="project" value="TreeGrafter"/>
</dbReference>
<dbReference type="InterPro" id="IPR050554">
    <property type="entry name" value="Met_Synthase/Corrinoid"/>
</dbReference>
<dbReference type="InterPro" id="IPR003759">
    <property type="entry name" value="Cbl-bd_cap"/>
</dbReference>
<dbReference type="InterPro" id="IPR036594">
    <property type="entry name" value="Meth_synthase_dom"/>
</dbReference>
<dbReference type="PROSITE" id="PS51332">
    <property type="entry name" value="B12_BINDING"/>
    <property type="match status" value="1"/>
</dbReference>